<dbReference type="EMBL" id="CP114014">
    <property type="protein sequence ID" value="XAY06538.1"/>
    <property type="molecule type" value="Genomic_DNA"/>
</dbReference>
<dbReference type="GO" id="GO:0006635">
    <property type="term" value="P:fatty acid beta-oxidation"/>
    <property type="evidence" value="ECO:0007669"/>
    <property type="project" value="TreeGrafter"/>
</dbReference>
<dbReference type="KEGG" id="parq:DSM112329_03409"/>
<proteinExistence type="inferred from homology"/>
<organism evidence="5">
    <name type="scientific">Paraconexibacter sp. AEG42_29</name>
    <dbReference type="NCBI Taxonomy" id="2997339"/>
    <lineage>
        <taxon>Bacteria</taxon>
        <taxon>Bacillati</taxon>
        <taxon>Actinomycetota</taxon>
        <taxon>Thermoleophilia</taxon>
        <taxon>Solirubrobacterales</taxon>
        <taxon>Paraconexibacteraceae</taxon>
        <taxon>Paraconexibacter</taxon>
    </lineage>
</organism>
<accession>A0AAU7AY02</accession>
<reference evidence="5" key="1">
    <citation type="submission" date="2022-12" db="EMBL/GenBank/DDBJ databases">
        <title>Paraconexibacter alkalitolerans sp. nov. and Baekduia alba sp. nov., isolated from soil and emended description of the genera Paraconexibacter (Chun et al., 2020) and Baekduia (An et al., 2020).</title>
        <authorList>
            <person name="Vieira S."/>
            <person name="Huber K.J."/>
            <person name="Geppert A."/>
            <person name="Wolf J."/>
            <person name="Neumann-Schaal M."/>
            <person name="Muesken M."/>
            <person name="Overmann J."/>
        </authorList>
    </citation>
    <scope>NUCLEOTIDE SEQUENCE</scope>
    <source>
        <strain evidence="5">AEG42_29</strain>
    </source>
</reference>
<evidence type="ECO:0000256" key="4">
    <source>
        <dbReference type="RuleBase" id="RU003707"/>
    </source>
</evidence>
<dbReference type="AlphaFoldDB" id="A0AAU7AY02"/>
<dbReference type="InterPro" id="IPR001753">
    <property type="entry name" value="Enoyl-CoA_hydra/iso"/>
</dbReference>
<dbReference type="Pfam" id="PF00378">
    <property type="entry name" value="ECH_1"/>
    <property type="match status" value="1"/>
</dbReference>
<dbReference type="CDD" id="cd06558">
    <property type="entry name" value="crotonase-like"/>
    <property type="match status" value="1"/>
</dbReference>
<dbReference type="RefSeq" id="WP_354697769.1">
    <property type="nucleotide sequence ID" value="NZ_CP114014.1"/>
</dbReference>
<dbReference type="PANTHER" id="PTHR11941">
    <property type="entry name" value="ENOYL-COA HYDRATASE-RELATED"/>
    <property type="match status" value="1"/>
</dbReference>
<dbReference type="SUPFAM" id="SSF52096">
    <property type="entry name" value="ClpP/crotonase"/>
    <property type="match status" value="1"/>
</dbReference>
<dbReference type="InterPro" id="IPR029045">
    <property type="entry name" value="ClpP/crotonase-like_dom_sf"/>
</dbReference>
<protein>
    <submittedName>
        <fullName evidence="5">Crotonyl-CoA hydratase</fullName>
        <ecNumber evidence="5">4.2.1.150</ecNumber>
    </submittedName>
</protein>
<keyword evidence="3 5" id="KW-0456">Lyase</keyword>
<sequence length="255" mass="25752">MSAAVAVTRQGPSLWATLDRPQALNAITPDTVRGLHAALDAAEGDDGIRVLVIAASGTAFCAGADLTQVGNGGLSSFLADVGALLTRIEASPVPVIAAVHGLAIAGGLEIALACDFVIAARSAAFGDGHANYGLLPGGGGSVRLPLRVGPGTARRMMYTAAVIPAAELAHTDLVSELVDDEDLDSRVHALVAEIAAKSPLGIARMKRLVADGLRLPAAEALNAELAAVAEHATSADFAEGLAAFGAKRVPQFTGR</sequence>
<gene>
    <name evidence="5" type="ORF">DSM112329_03409</name>
</gene>
<keyword evidence="2" id="KW-0443">Lipid metabolism</keyword>
<name>A0AAU7AY02_9ACTN</name>
<evidence type="ECO:0000313" key="5">
    <source>
        <dbReference type="EMBL" id="XAY06538.1"/>
    </source>
</evidence>
<dbReference type="InterPro" id="IPR018376">
    <property type="entry name" value="Enoyl-CoA_hyd/isom_CS"/>
</dbReference>
<dbReference type="PROSITE" id="PS00166">
    <property type="entry name" value="ENOYL_COA_HYDRATASE"/>
    <property type="match status" value="1"/>
</dbReference>
<evidence type="ECO:0000256" key="3">
    <source>
        <dbReference type="ARBA" id="ARBA00023239"/>
    </source>
</evidence>
<dbReference type="Gene3D" id="3.90.226.10">
    <property type="entry name" value="2-enoyl-CoA Hydratase, Chain A, domain 1"/>
    <property type="match status" value="1"/>
</dbReference>
<evidence type="ECO:0000256" key="1">
    <source>
        <dbReference type="ARBA" id="ARBA00005254"/>
    </source>
</evidence>
<comment type="similarity">
    <text evidence="1 4">Belongs to the enoyl-CoA hydratase/isomerase family.</text>
</comment>
<dbReference type="EC" id="4.2.1.150" evidence="5"/>
<dbReference type="GO" id="GO:0018812">
    <property type="term" value="F:3-hydroxyacyl-CoA dehydratase activity"/>
    <property type="evidence" value="ECO:0007669"/>
    <property type="project" value="UniProtKB-EC"/>
</dbReference>
<evidence type="ECO:0000256" key="2">
    <source>
        <dbReference type="ARBA" id="ARBA00023098"/>
    </source>
</evidence>
<dbReference type="PANTHER" id="PTHR11941:SF169">
    <property type="entry name" value="(7AS)-7A-METHYL-1,5-DIOXO-2,3,5,6,7,7A-HEXAHYDRO-1H-INDENE-CARBOXYL-COA HYDROLASE"/>
    <property type="match status" value="1"/>
</dbReference>